<keyword evidence="1" id="KW-0472">Membrane</keyword>
<organism evidence="2 3">
    <name type="scientific">Gemmata algarum</name>
    <dbReference type="NCBI Taxonomy" id="2975278"/>
    <lineage>
        <taxon>Bacteria</taxon>
        <taxon>Pseudomonadati</taxon>
        <taxon>Planctomycetota</taxon>
        <taxon>Planctomycetia</taxon>
        <taxon>Gemmatales</taxon>
        <taxon>Gemmataceae</taxon>
        <taxon>Gemmata</taxon>
    </lineage>
</organism>
<name>A0ABU5EXG8_9BACT</name>
<gene>
    <name evidence="2" type="ORF">R5W23_001197</name>
</gene>
<feature type="transmembrane region" description="Helical" evidence="1">
    <location>
        <begin position="65"/>
        <end position="89"/>
    </location>
</feature>
<evidence type="ECO:0000313" key="3">
    <source>
        <dbReference type="Proteomes" id="UP001272242"/>
    </source>
</evidence>
<evidence type="ECO:0000256" key="1">
    <source>
        <dbReference type="SAM" id="Phobius"/>
    </source>
</evidence>
<keyword evidence="1" id="KW-0812">Transmembrane</keyword>
<sequence>MTVIDREHLKILAICHYVLGGLCALFGFFPVVYLFVGVLIVAGDLGQPPPGNGPGAPPPPPPEAVGWLIIGFASVMMLLFWALAVALIAAGRCLQRRRSRVFCMVVAGFSCLQQPLGLLLGVFTFIVLSRPKVRAAFDRNRFEPRDERYDFDRDEDREFDRYHHE</sequence>
<keyword evidence="3" id="KW-1185">Reference proteome</keyword>
<reference evidence="3" key="1">
    <citation type="journal article" date="2023" name="Mar. Drugs">
        <title>Gemmata algarum, a Novel Planctomycete Isolated from an Algal Mat, Displays Antimicrobial Activity.</title>
        <authorList>
            <person name="Kumar G."/>
            <person name="Kallscheuer N."/>
            <person name="Kashif M."/>
            <person name="Ahamad S."/>
            <person name="Jagadeeshwari U."/>
            <person name="Pannikurungottu S."/>
            <person name="Haufschild T."/>
            <person name="Kabuu M."/>
            <person name="Sasikala C."/>
            <person name="Jogler C."/>
            <person name="Ramana C."/>
        </authorList>
    </citation>
    <scope>NUCLEOTIDE SEQUENCE [LARGE SCALE GENOMIC DNA]</scope>
    <source>
        <strain evidence="3">JC673</strain>
    </source>
</reference>
<evidence type="ECO:0008006" key="4">
    <source>
        <dbReference type="Google" id="ProtNLM"/>
    </source>
</evidence>
<proteinExistence type="predicted"/>
<feature type="transmembrane region" description="Helical" evidence="1">
    <location>
        <begin position="101"/>
        <end position="128"/>
    </location>
</feature>
<dbReference type="EMBL" id="JAXBLV010000166">
    <property type="protein sequence ID" value="MDY3559998.1"/>
    <property type="molecule type" value="Genomic_DNA"/>
</dbReference>
<feature type="transmembrane region" description="Helical" evidence="1">
    <location>
        <begin position="12"/>
        <end position="45"/>
    </location>
</feature>
<evidence type="ECO:0000313" key="2">
    <source>
        <dbReference type="EMBL" id="MDY3559998.1"/>
    </source>
</evidence>
<dbReference type="RefSeq" id="WP_320686659.1">
    <property type="nucleotide sequence ID" value="NZ_JAXBLV010000166.1"/>
</dbReference>
<accession>A0ABU5EXG8</accession>
<protein>
    <recommendedName>
        <fullName evidence="4">Transmembrane protein</fullName>
    </recommendedName>
</protein>
<keyword evidence="1" id="KW-1133">Transmembrane helix</keyword>
<dbReference type="Proteomes" id="UP001272242">
    <property type="component" value="Unassembled WGS sequence"/>
</dbReference>
<comment type="caution">
    <text evidence="2">The sequence shown here is derived from an EMBL/GenBank/DDBJ whole genome shotgun (WGS) entry which is preliminary data.</text>
</comment>